<dbReference type="PROSITE" id="PS50931">
    <property type="entry name" value="HTH_LYSR"/>
    <property type="match status" value="1"/>
</dbReference>
<dbReference type="SUPFAM" id="SSF46785">
    <property type="entry name" value="Winged helix' DNA-binding domain"/>
    <property type="match status" value="1"/>
</dbReference>
<dbReference type="Pfam" id="PF00126">
    <property type="entry name" value="HTH_1"/>
    <property type="match status" value="1"/>
</dbReference>
<dbReference type="CDD" id="cd08422">
    <property type="entry name" value="PBP2_CrgA_like"/>
    <property type="match status" value="1"/>
</dbReference>
<dbReference type="EMBL" id="NITZ01000013">
    <property type="protein sequence ID" value="PHM48101.1"/>
    <property type="molecule type" value="Genomic_DNA"/>
</dbReference>
<dbReference type="AlphaFoldDB" id="A0A2D0JP52"/>
<evidence type="ECO:0000313" key="6">
    <source>
        <dbReference type="EMBL" id="PHM47716.1"/>
    </source>
</evidence>
<dbReference type="Gene3D" id="1.10.10.10">
    <property type="entry name" value="Winged helix-like DNA-binding domain superfamily/Winged helix DNA-binding domain"/>
    <property type="match status" value="1"/>
</dbReference>
<dbReference type="Gene3D" id="3.40.190.290">
    <property type="match status" value="1"/>
</dbReference>
<proteinExistence type="inferred from homology"/>
<gene>
    <name evidence="7" type="ORF">Xmir_02708</name>
    <name evidence="6" type="ORF">Xmir_03047</name>
</gene>
<comment type="similarity">
    <text evidence="1">Belongs to the LysR transcriptional regulatory family.</text>
</comment>
<keyword evidence="8" id="KW-1185">Reference proteome</keyword>
<dbReference type="GO" id="GO:0043565">
    <property type="term" value="F:sequence-specific DNA binding"/>
    <property type="evidence" value="ECO:0007669"/>
    <property type="project" value="TreeGrafter"/>
</dbReference>
<dbReference type="GO" id="GO:0003700">
    <property type="term" value="F:DNA-binding transcription factor activity"/>
    <property type="evidence" value="ECO:0007669"/>
    <property type="project" value="InterPro"/>
</dbReference>
<organism evidence="7 8">
    <name type="scientific">Xenorhabdus miraniensis</name>
    <dbReference type="NCBI Taxonomy" id="351674"/>
    <lineage>
        <taxon>Bacteria</taxon>
        <taxon>Pseudomonadati</taxon>
        <taxon>Pseudomonadota</taxon>
        <taxon>Gammaproteobacteria</taxon>
        <taxon>Enterobacterales</taxon>
        <taxon>Morganellaceae</taxon>
        <taxon>Xenorhabdus</taxon>
    </lineage>
</organism>
<dbReference type="InterPro" id="IPR058163">
    <property type="entry name" value="LysR-type_TF_proteobact-type"/>
</dbReference>
<dbReference type="InterPro" id="IPR036388">
    <property type="entry name" value="WH-like_DNA-bd_sf"/>
</dbReference>
<evidence type="ECO:0000256" key="2">
    <source>
        <dbReference type="ARBA" id="ARBA00023015"/>
    </source>
</evidence>
<sequence length="337" mass="37718">MYDKLHFSIEKPQNKQLFVAYIVLIRARNGAVKMDRVTAAQVFVTIVEQGSLIAAAERLDMSRAMVSRYLAEMEKWAGIRLLHRTTRKISLTSAGEGAYQRSLKLMELAEAMPVQQSLETQTLKGLLRLSCSQSLSISALSVAIPEFMRLYPQIAVNLQMNNKAINLIEERIDLAIRITNNLEPNLIARPLSTCHSVVCAAPSYLAGKSIPQNPADLASHNCLTYNFFGKSLWLFEKQHEKYSVPVCGTLSANESTVLMEATLQGAGIAMQPYYSVSSHLKSGKLVELLPDYQPQTMGIYGIYSSRQNMPATLRVLLDFLVEWFATSPHWQQLMLKS</sequence>
<comment type="caution">
    <text evidence="7">The sequence shown here is derived from an EMBL/GenBank/DDBJ whole genome shotgun (WGS) entry which is preliminary data.</text>
</comment>
<evidence type="ECO:0000256" key="1">
    <source>
        <dbReference type="ARBA" id="ARBA00009437"/>
    </source>
</evidence>
<dbReference type="InterPro" id="IPR005119">
    <property type="entry name" value="LysR_subst-bd"/>
</dbReference>
<evidence type="ECO:0000313" key="8">
    <source>
        <dbReference type="Proteomes" id="UP000221980"/>
    </source>
</evidence>
<dbReference type="Pfam" id="PF03466">
    <property type="entry name" value="LysR_substrate"/>
    <property type="match status" value="1"/>
</dbReference>
<dbReference type="FunFam" id="3.40.190.290:FF:000001">
    <property type="entry name" value="Transcriptional regulator, LysR family"/>
    <property type="match status" value="1"/>
</dbReference>
<dbReference type="Proteomes" id="UP000221980">
    <property type="component" value="Unassembled WGS sequence"/>
</dbReference>
<feature type="domain" description="HTH lysR-type" evidence="5">
    <location>
        <begin position="41"/>
        <end position="92"/>
    </location>
</feature>
<protein>
    <submittedName>
        <fullName evidence="7">LysR family transcriptional regulator</fullName>
    </submittedName>
</protein>
<name>A0A2D0JP52_9GAMM</name>
<evidence type="ECO:0000256" key="3">
    <source>
        <dbReference type="ARBA" id="ARBA00023125"/>
    </source>
</evidence>
<accession>A0A2D0JP52</accession>
<evidence type="ECO:0000256" key="4">
    <source>
        <dbReference type="ARBA" id="ARBA00023163"/>
    </source>
</evidence>
<dbReference type="PANTHER" id="PTHR30537">
    <property type="entry name" value="HTH-TYPE TRANSCRIPTIONAL REGULATOR"/>
    <property type="match status" value="1"/>
</dbReference>
<dbReference type="SUPFAM" id="SSF53850">
    <property type="entry name" value="Periplasmic binding protein-like II"/>
    <property type="match status" value="1"/>
</dbReference>
<dbReference type="FunFam" id="1.10.10.10:FF:000001">
    <property type="entry name" value="LysR family transcriptional regulator"/>
    <property type="match status" value="1"/>
</dbReference>
<dbReference type="PANTHER" id="PTHR30537:SF35">
    <property type="entry name" value="TRANSCRIPTIONAL REGULATORY PROTEIN"/>
    <property type="match status" value="1"/>
</dbReference>
<keyword evidence="3" id="KW-0238">DNA-binding</keyword>
<dbReference type="GO" id="GO:0006351">
    <property type="term" value="P:DNA-templated transcription"/>
    <property type="evidence" value="ECO:0007669"/>
    <property type="project" value="TreeGrafter"/>
</dbReference>
<keyword evidence="4" id="KW-0804">Transcription</keyword>
<dbReference type="InterPro" id="IPR000847">
    <property type="entry name" value="LysR_HTH_N"/>
</dbReference>
<keyword evidence="2" id="KW-0805">Transcription regulation</keyword>
<reference evidence="7 8" key="1">
    <citation type="journal article" date="2017" name="Nat. Microbiol.">
        <title>Natural product diversity associated with the nematode symbionts Photorhabdus and Xenorhabdus.</title>
        <authorList>
            <person name="Tobias N.J."/>
            <person name="Wolff H."/>
            <person name="Djahanschiri B."/>
            <person name="Grundmann F."/>
            <person name="Kronenwerth M."/>
            <person name="Shi Y.M."/>
            <person name="Simonyi S."/>
            <person name="Grun P."/>
            <person name="Shapiro-Ilan D."/>
            <person name="Pidot S.J."/>
            <person name="Stinear T.P."/>
            <person name="Ebersberger I."/>
            <person name="Bode H.B."/>
        </authorList>
    </citation>
    <scope>NUCLEOTIDE SEQUENCE [LARGE SCALE GENOMIC DNA]</scope>
    <source>
        <strain evidence="7 8">DSM 17902</strain>
    </source>
</reference>
<dbReference type="EMBL" id="NITZ01000016">
    <property type="protein sequence ID" value="PHM47716.1"/>
    <property type="molecule type" value="Genomic_DNA"/>
</dbReference>
<evidence type="ECO:0000313" key="7">
    <source>
        <dbReference type="EMBL" id="PHM48101.1"/>
    </source>
</evidence>
<evidence type="ECO:0000259" key="5">
    <source>
        <dbReference type="PROSITE" id="PS50931"/>
    </source>
</evidence>
<dbReference type="InterPro" id="IPR036390">
    <property type="entry name" value="WH_DNA-bd_sf"/>
</dbReference>